<evidence type="ECO:0000313" key="3">
    <source>
        <dbReference type="Proteomes" id="UP001299970"/>
    </source>
</evidence>
<evidence type="ECO:0000313" key="2">
    <source>
        <dbReference type="EMBL" id="MCH6167033.1"/>
    </source>
</evidence>
<feature type="region of interest" description="Disordered" evidence="1">
    <location>
        <begin position="28"/>
        <end position="53"/>
    </location>
</feature>
<comment type="caution">
    <text evidence="2">The sequence shown here is derived from an EMBL/GenBank/DDBJ whole genome shotgun (WGS) entry which is preliminary data.</text>
</comment>
<dbReference type="Proteomes" id="UP001299970">
    <property type="component" value="Unassembled WGS sequence"/>
</dbReference>
<sequence>MTHSAGPAAAERHIRFIRPDVALVHTAGGGVQRARTAELTSDRERTTAPGGSR</sequence>
<gene>
    <name evidence="2" type="ORF">MMF94_15195</name>
</gene>
<dbReference type="EMBL" id="JAKXMK010000012">
    <property type="protein sequence ID" value="MCH6167033.1"/>
    <property type="molecule type" value="Genomic_DNA"/>
</dbReference>
<accession>A0ABS9TF51</accession>
<protein>
    <submittedName>
        <fullName evidence="2">Uncharacterized protein</fullName>
    </submittedName>
</protein>
<evidence type="ECO:0000256" key="1">
    <source>
        <dbReference type="SAM" id="MobiDB-lite"/>
    </source>
</evidence>
<organism evidence="2 3">
    <name type="scientific">Pseudonocardia alaniniphila</name>
    <dbReference type="NCBI Taxonomy" id="75291"/>
    <lineage>
        <taxon>Bacteria</taxon>
        <taxon>Bacillati</taxon>
        <taxon>Actinomycetota</taxon>
        <taxon>Actinomycetes</taxon>
        <taxon>Pseudonocardiales</taxon>
        <taxon>Pseudonocardiaceae</taxon>
        <taxon>Pseudonocardia</taxon>
    </lineage>
</organism>
<proteinExistence type="predicted"/>
<name>A0ABS9TF51_9PSEU</name>
<keyword evidence="3" id="KW-1185">Reference proteome</keyword>
<reference evidence="2 3" key="1">
    <citation type="submission" date="2022-03" db="EMBL/GenBank/DDBJ databases">
        <title>Pseudonocardia alaer sp. nov., a novel actinomycete isolated from reed forest soil.</title>
        <authorList>
            <person name="Wang L."/>
        </authorList>
    </citation>
    <scope>NUCLEOTIDE SEQUENCE [LARGE SCALE GENOMIC DNA]</scope>
    <source>
        <strain evidence="2 3">Y-16303</strain>
    </source>
</reference>
<dbReference type="RefSeq" id="WP_241037168.1">
    <property type="nucleotide sequence ID" value="NZ_BAAAJF010000015.1"/>
</dbReference>